<feature type="chain" id="PRO_5046574444" description="DUF4369 domain-containing protein" evidence="1">
    <location>
        <begin position="25"/>
        <end position="222"/>
    </location>
</feature>
<evidence type="ECO:0000313" key="4">
    <source>
        <dbReference type="Proteomes" id="UP001500936"/>
    </source>
</evidence>
<keyword evidence="1" id="KW-0732">Signal</keyword>
<dbReference type="EMBL" id="BAABHB010000014">
    <property type="protein sequence ID" value="GAA4416854.1"/>
    <property type="molecule type" value="Genomic_DNA"/>
</dbReference>
<dbReference type="RefSeq" id="WP_345270660.1">
    <property type="nucleotide sequence ID" value="NZ_BAABHB010000014.1"/>
</dbReference>
<accession>A0ABP8KVQ2</accession>
<dbReference type="Pfam" id="PF14289">
    <property type="entry name" value="DUF4369"/>
    <property type="match status" value="1"/>
</dbReference>
<feature type="signal peptide" evidence="1">
    <location>
        <begin position="1"/>
        <end position="24"/>
    </location>
</feature>
<keyword evidence="4" id="KW-1185">Reference proteome</keyword>
<feature type="domain" description="DUF4369" evidence="2">
    <location>
        <begin position="28"/>
        <end position="120"/>
    </location>
</feature>
<protein>
    <recommendedName>
        <fullName evidence="2">DUF4369 domain-containing protein</fullName>
    </recommendedName>
</protein>
<organism evidence="3 4">
    <name type="scientific">Nibrella viscosa</name>
    <dbReference type="NCBI Taxonomy" id="1084524"/>
    <lineage>
        <taxon>Bacteria</taxon>
        <taxon>Pseudomonadati</taxon>
        <taxon>Bacteroidota</taxon>
        <taxon>Cytophagia</taxon>
        <taxon>Cytophagales</taxon>
        <taxon>Spirosomataceae</taxon>
        <taxon>Nibrella</taxon>
    </lineage>
</organism>
<evidence type="ECO:0000259" key="2">
    <source>
        <dbReference type="Pfam" id="PF14289"/>
    </source>
</evidence>
<name>A0ABP8KVQ2_9BACT</name>
<evidence type="ECO:0000256" key="1">
    <source>
        <dbReference type="SAM" id="SignalP"/>
    </source>
</evidence>
<dbReference type="Proteomes" id="UP001500936">
    <property type="component" value="Unassembled WGS sequence"/>
</dbReference>
<evidence type="ECO:0000313" key="3">
    <source>
        <dbReference type="EMBL" id="GAA4416854.1"/>
    </source>
</evidence>
<proteinExistence type="predicted"/>
<comment type="caution">
    <text evidence="3">The sequence shown here is derived from an EMBL/GenBank/DDBJ whole genome shotgun (WGS) entry which is preliminary data.</text>
</comment>
<sequence>MKLLFIKKRLLTPYFVLLVPCAFAQHPFQIHGKIQELGNTTVYLKKQDNRNSRVLTIDTTRAQNGQFTFRRAVPEIDFYTVSIEGIPGQTSFIWDHDVTITGNTTDLRTAGVTGSPLTAEWKRFQTEIDLPYRDQLMTLYNERHQSLGNTAVAERVAKEEKRLKQAQIQKIQQYIRTNRTSLLSLFLLNTHWTEFSKAEAKALYQQLDPAFRNHSVAKRLER</sequence>
<gene>
    <name evidence="3" type="ORF">GCM10023187_48710</name>
</gene>
<dbReference type="InterPro" id="IPR025380">
    <property type="entry name" value="DUF4369"/>
</dbReference>
<reference evidence="4" key="1">
    <citation type="journal article" date="2019" name="Int. J. Syst. Evol. Microbiol.">
        <title>The Global Catalogue of Microorganisms (GCM) 10K type strain sequencing project: providing services to taxonomists for standard genome sequencing and annotation.</title>
        <authorList>
            <consortium name="The Broad Institute Genomics Platform"/>
            <consortium name="The Broad Institute Genome Sequencing Center for Infectious Disease"/>
            <person name="Wu L."/>
            <person name="Ma J."/>
        </authorList>
    </citation>
    <scope>NUCLEOTIDE SEQUENCE [LARGE SCALE GENOMIC DNA]</scope>
    <source>
        <strain evidence="4">JCM 17925</strain>
    </source>
</reference>